<evidence type="ECO:0000313" key="2">
    <source>
        <dbReference type="Proteomes" id="UP001150904"/>
    </source>
</evidence>
<protein>
    <submittedName>
        <fullName evidence="1">Uncharacterized protein</fullName>
    </submittedName>
</protein>
<accession>A0A9W9JEH2</accession>
<dbReference type="AlphaFoldDB" id="A0A9W9JEH2"/>
<reference evidence="1" key="1">
    <citation type="submission" date="2022-12" db="EMBL/GenBank/DDBJ databases">
        <authorList>
            <person name="Petersen C."/>
        </authorList>
    </citation>
    <scope>NUCLEOTIDE SEQUENCE</scope>
    <source>
        <strain evidence="1">IBT 15544</strain>
    </source>
</reference>
<proteinExistence type="predicted"/>
<comment type="caution">
    <text evidence="1">The sequence shown here is derived from an EMBL/GenBank/DDBJ whole genome shotgun (WGS) entry which is preliminary data.</text>
</comment>
<dbReference type="GeneID" id="83182318"/>
<sequence length="79" mass="8918">MAFSIISRLSQTLKSMGDTGFRRAKAMQSFKCGISGAPRHFEIFTASDKIRFKTSPARWIVMNGVDIRDLQRENATFST</sequence>
<keyword evidence="2" id="KW-1185">Reference proteome</keyword>
<organism evidence="1 2">
    <name type="scientific">Penicillium cinerascens</name>
    <dbReference type="NCBI Taxonomy" id="70096"/>
    <lineage>
        <taxon>Eukaryota</taxon>
        <taxon>Fungi</taxon>
        <taxon>Dikarya</taxon>
        <taxon>Ascomycota</taxon>
        <taxon>Pezizomycotina</taxon>
        <taxon>Eurotiomycetes</taxon>
        <taxon>Eurotiomycetidae</taxon>
        <taxon>Eurotiales</taxon>
        <taxon>Aspergillaceae</taxon>
        <taxon>Penicillium</taxon>
    </lineage>
</organism>
<gene>
    <name evidence="1" type="ORF">N7498_007955</name>
</gene>
<dbReference type="Proteomes" id="UP001150904">
    <property type="component" value="Unassembled WGS sequence"/>
</dbReference>
<reference evidence="1" key="2">
    <citation type="journal article" date="2023" name="IMA Fungus">
        <title>Comparative genomic study of the Penicillium genus elucidates a diverse pangenome and 15 lateral gene transfer events.</title>
        <authorList>
            <person name="Petersen C."/>
            <person name="Sorensen T."/>
            <person name="Nielsen M.R."/>
            <person name="Sondergaard T.E."/>
            <person name="Sorensen J.L."/>
            <person name="Fitzpatrick D.A."/>
            <person name="Frisvad J.C."/>
            <person name="Nielsen K.L."/>
        </authorList>
    </citation>
    <scope>NUCLEOTIDE SEQUENCE</scope>
    <source>
        <strain evidence="1">IBT 15544</strain>
    </source>
</reference>
<name>A0A9W9JEH2_9EURO</name>
<dbReference type="RefSeq" id="XP_058305005.1">
    <property type="nucleotide sequence ID" value="XM_058455017.1"/>
</dbReference>
<evidence type="ECO:0000313" key="1">
    <source>
        <dbReference type="EMBL" id="KAJ5194517.1"/>
    </source>
</evidence>
<dbReference type="EMBL" id="JAPQKR010000015">
    <property type="protein sequence ID" value="KAJ5194517.1"/>
    <property type="molecule type" value="Genomic_DNA"/>
</dbReference>